<dbReference type="Proteomes" id="UP000748756">
    <property type="component" value="Unassembled WGS sequence"/>
</dbReference>
<gene>
    <name evidence="2" type="primary">METTL21D_2</name>
    <name evidence="2" type="ORF">BG015_009279</name>
</gene>
<keyword evidence="2" id="KW-0808">Transferase</keyword>
<keyword evidence="3" id="KW-1185">Reference proteome</keyword>
<dbReference type="GO" id="GO:0008168">
    <property type="term" value="F:methyltransferase activity"/>
    <property type="evidence" value="ECO:0007669"/>
    <property type="project" value="UniProtKB-KW"/>
</dbReference>
<dbReference type="InterPro" id="IPR019410">
    <property type="entry name" value="Methyltransf_16"/>
</dbReference>
<protein>
    <submittedName>
        <fullName evidence="2">Methyltransferase-like protein 21D</fullName>
    </submittedName>
</protein>
<evidence type="ECO:0000313" key="3">
    <source>
        <dbReference type="Proteomes" id="UP000748756"/>
    </source>
</evidence>
<dbReference type="EMBL" id="JAAAUQ010000592">
    <property type="protein sequence ID" value="KAF9148957.1"/>
    <property type="molecule type" value="Genomic_DNA"/>
</dbReference>
<dbReference type="Gene3D" id="3.40.50.150">
    <property type="entry name" value="Vaccinia Virus protein VP39"/>
    <property type="match status" value="1"/>
</dbReference>
<evidence type="ECO:0000256" key="1">
    <source>
        <dbReference type="SAM" id="MobiDB-lite"/>
    </source>
</evidence>
<evidence type="ECO:0000313" key="2">
    <source>
        <dbReference type="EMBL" id="KAF9148957.1"/>
    </source>
</evidence>
<sequence length="611" mass="67450">MSSSRKRRLHQISTITTNITINNNRQQRQKALFLTDAPNTRPVDNSNSNEKQSVFGGGAHAKSTTCVDTREERDHTTHDDAIIPSSTLPSQDFGYATHHYNDSELKTAMISAHPPPIAHQDLPHFLSYANHNDNNSPSPPLSVTSTSSSASDSPISSASSSPRTLSPERHFGTILYRLCPNPPYTDNIVLGEWTSINLKIVNEFIALPDTNDLATSLQLETNESILPLECSILQGLDISDDDDDGNDNNHGIDGTISCIGMSSLLQIESRGLQSTSWHALTSHSAGPAIYESGTGGLEFRVTFKNGSGTTPGQRTVRTTATTATTATNSRDVFWIRIGSPRQGIVPLALGPYAFPSMVPKHRIWLQQRSKPRSQSPLFNQSSIKVIRPFDIPSPHLTVDSPRTLLLTEWHNHMPQGRAWDSAFVMLDIFKNRMVDGIHERSKPLLAGKRILDLSAGTGLIGLYLAGLAEAELRSSKSTISTQRTSVVMTDLHDAMDLIRDNINNNSSVAPQVDISSQVLKWGGPLSGAKELVDLDMVIASDVIYDVLAFESLLSTLEDLCSPRRTEIYLGYKRRQLSQGKEREFFEKIRCRFNVEETTHELGVKVYRLTRG</sequence>
<name>A0A9P5RZ89_9FUNG</name>
<organism evidence="2 3">
    <name type="scientific">Linnemannia schmuckeri</name>
    <dbReference type="NCBI Taxonomy" id="64567"/>
    <lineage>
        <taxon>Eukaryota</taxon>
        <taxon>Fungi</taxon>
        <taxon>Fungi incertae sedis</taxon>
        <taxon>Mucoromycota</taxon>
        <taxon>Mortierellomycotina</taxon>
        <taxon>Mortierellomycetes</taxon>
        <taxon>Mortierellales</taxon>
        <taxon>Mortierellaceae</taxon>
        <taxon>Linnemannia</taxon>
    </lineage>
</organism>
<dbReference type="SUPFAM" id="SSF53335">
    <property type="entry name" value="S-adenosyl-L-methionine-dependent methyltransferases"/>
    <property type="match status" value="1"/>
</dbReference>
<dbReference type="GO" id="GO:0032259">
    <property type="term" value="P:methylation"/>
    <property type="evidence" value="ECO:0007669"/>
    <property type="project" value="UniProtKB-KW"/>
</dbReference>
<accession>A0A9P5RZ89</accession>
<proteinExistence type="predicted"/>
<feature type="compositionally biased region" description="Polar residues" evidence="1">
    <location>
        <begin position="42"/>
        <end position="52"/>
    </location>
</feature>
<dbReference type="Pfam" id="PF10294">
    <property type="entry name" value="Methyltransf_16"/>
    <property type="match status" value="1"/>
</dbReference>
<feature type="region of interest" description="Disordered" evidence="1">
    <location>
        <begin position="38"/>
        <end position="67"/>
    </location>
</feature>
<dbReference type="OrthoDB" id="407325at2759"/>
<reference evidence="2" key="1">
    <citation type="journal article" date="2020" name="Fungal Divers.">
        <title>Resolving the Mortierellaceae phylogeny through synthesis of multi-gene phylogenetics and phylogenomics.</title>
        <authorList>
            <person name="Vandepol N."/>
            <person name="Liber J."/>
            <person name="Desiro A."/>
            <person name="Na H."/>
            <person name="Kennedy M."/>
            <person name="Barry K."/>
            <person name="Grigoriev I.V."/>
            <person name="Miller A.N."/>
            <person name="O'Donnell K."/>
            <person name="Stajich J.E."/>
            <person name="Bonito G."/>
        </authorList>
    </citation>
    <scope>NUCLEOTIDE SEQUENCE</scope>
    <source>
        <strain evidence="2">NRRL 6426</strain>
    </source>
</reference>
<comment type="caution">
    <text evidence="2">The sequence shown here is derived from an EMBL/GenBank/DDBJ whole genome shotgun (WGS) entry which is preliminary data.</text>
</comment>
<feature type="compositionally biased region" description="Low complexity" evidence="1">
    <location>
        <begin position="141"/>
        <end position="165"/>
    </location>
</feature>
<feature type="region of interest" description="Disordered" evidence="1">
    <location>
        <begin position="128"/>
        <end position="165"/>
    </location>
</feature>
<keyword evidence="2" id="KW-0489">Methyltransferase</keyword>
<dbReference type="AlphaFoldDB" id="A0A9P5RZ89"/>
<dbReference type="InterPro" id="IPR029063">
    <property type="entry name" value="SAM-dependent_MTases_sf"/>
</dbReference>
<dbReference type="PANTHER" id="PTHR14614">
    <property type="entry name" value="HEPATOCELLULAR CARCINOMA-ASSOCIATED ANTIGEN"/>
    <property type="match status" value="1"/>
</dbReference>